<gene>
    <name evidence="1" type="ORF">BED41_06080</name>
</gene>
<dbReference type="Proteomes" id="UP000093044">
    <property type="component" value="Chromosome"/>
</dbReference>
<dbReference type="STRING" id="1197717.BED41_06080"/>
<name>A0A1B2I3Z1_9BACT</name>
<dbReference type="PANTHER" id="PTHR43864:SF2">
    <property type="entry name" value="PUR OPERON REPRESSOR"/>
    <property type="match status" value="1"/>
</dbReference>
<dbReference type="Gene3D" id="3.40.50.2020">
    <property type="match status" value="1"/>
</dbReference>
<dbReference type="EMBL" id="CP016757">
    <property type="protein sequence ID" value="ANZ44694.1"/>
    <property type="molecule type" value="Genomic_DNA"/>
</dbReference>
<dbReference type="InterPro" id="IPR015265">
    <property type="entry name" value="PuR_N"/>
</dbReference>
<dbReference type="PANTHER" id="PTHR43864">
    <property type="entry name" value="HYPOXANTHINE/GUANINE PHOSPHORIBOSYLTRANSFERASE"/>
    <property type="match status" value="1"/>
</dbReference>
<dbReference type="SUPFAM" id="SSF46785">
    <property type="entry name" value="Winged helix' DNA-binding domain"/>
    <property type="match status" value="1"/>
</dbReference>
<dbReference type="Pfam" id="PF00156">
    <property type="entry name" value="Pribosyltran"/>
    <property type="match status" value="1"/>
</dbReference>
<protein>
    <submittedName>
        <fullName evidence="1">Transcriptional regulator</fullName>
    </submittedName>
</protein>
<dbReference type="InterPro" id="IPR036390">
    <property type="entry name" value="WH_DNA-bd_sf"/>
</dbReference>
<sequence>MRGQRTERLVRLAAKFMLCPSKLISLTDLASKFNVSKTVISDDVEVINSAMGAEGFGQMQVDRGRSGGARFVPICTPEYRQTLLSEIAEKLTDPERNLPGGLIYYSDLIFNPETALSLGYCMASLFTDAEPDVVMTSEVKGIPIAMFAAYALGVPLAVCRFRNRPSDGAAVGVHYPTASGDVKTMYIGTRQMRRGCRVLIVDDFMRGGSTASGMLLMAKQFDAEVAGIGVFIAYDEPKEKSVPNYHSLLTLKHNAEGQNRLVVTPGKE</sequence>
<reference evidence="1" key="1">
    <citation type="submission" date="2016-08" db="EMBL/GenBank/DDBJ databases">
        <title>Complete genome of Cloacibacillus porcorum.</title>
        <authorList>
            <person name="Looft T."/>
            <person name="Bayles D.O."/>
            <person name="Alt D.P."/>
        </authorList>
    </citation>
    <scope>NUCLEOTIDE SEQUENCE [LARGE SCALE GENOMIC DNA]</scope>
    <source>
        <strain evidence="1">CL-84</strain>
    </source>
</reference>
<evidence type="ECO:0000313" key="1">
    <source>
        <dbReference type="EMBL" id="ANZ44694.1"/>
    </source>
</evidence>
<dbReference type="GeneID" id="83057418"/>
<dbReference type="GO" id="GO:0006355">
    <property type="term" value="P:regulation of DNA-templated transcription"/>
    <property type="evidence" value="ECO:0007669"/>
    <property type="project" value="InterPro"/>
</dbReference>
<dbReference type="AlphaFoldDB" id="A0A1B2I3Z1"/>
<dbReference type="SUPFAM" id="SSF53271">
    <property type="entry name" value="PRTase-like"/>
    <property type="match status" value="1"/>
</dbReference>
<dbReference type="Pfam" id="PF09182">
    <property type="entry name" value="PuR_N"/>
    <property type="match status" value="1"/>
</dbReference>
<dbReference type="Gene3D" id="1.10.10.10">
    <property type="entry name" value="Winged helix-like DNA-binding domain superfamily/Winged helix DNA-binding domain"/>
    <property type="match status" value="1"/>
</dbReference>
<accession>A0A1B2I3Z1</accession>
<dbReference type="CDD" id="cd06223">
    <property type="entry name" value="PRTases_typeI"/>
    <property type="match status" value="1"/>
</dbReference>
<dbReference type="KEGG" id="cpor:BED41_06080"/>
<evidence type="ECO:0000313" key="2">
    <source>
        <dbReference type="Proteomes" id="UP000093044"/>
    </source>
</evidence>
<keyword evidence="2" id="KW-1185">Reference proteome</keyword>
<dbReference type="InterPro" id="IPR029057">
    <property type="entry name" value="PRTase-like"/>
</dbReference>
<dbReference type="InterPro" id="IPR036388">
    <property type="entry name" value="WH-like_DNA-bd_sf"/>
</dbReference>
<dbReference type="OrthoDB" id="4213751at2"/>
<dbReference type="GO" id="GO:0003677">
    <property type="term" value="F:DNA binding"/>
    <property type="evidence" value="ECO:0007669"/>
    <property type="project" value="InterPro"/>
</dbReference>
<organism evidence="1 2">
    <name type="scientific">Cloacibacillus porcorum</name>
    <dbReference type="NCBI Taxonomy" id="1197717"/>
    <lineage>
        <taxon>Bacteria</taxon>
        <taxon>Thermotogati</taxon>
        <taxon>Synergistota</taxon>
        <taxon>Synergistia</taxon>
        <taxon>Synergistales</taxon>
        <taxon>Synergistaceae</taxon>
        <taxon>Cloacibacillus</taxon>
    </lineage>
</organism>
<dbReference type="InterPro" id="IPR000836">
    <property type="entry name" value="PRTase_dom"/>
</dbReference>
<proteinExistence type="predicted"/>
<dbReference type="RefSeq" id="WP_066744088.1">
    <property type="nucleotide sequence ID" value="NZ_CALCLR010000077.1"/>
</dbReference>
<dbReference type="InterPro" id="IPR050118">
    <property type="entry name" value="Pur/Pyrimidine_PRTase"/>
</dbReference>